<dbReference type="InterPro" id="IPR025877">
    <property type="entry name" value="MobA-like_NTP_Trfase"/>
</dbReference>
<reference evidence="2 3" key="2">
    <citation type="submission" date="2013-09" db="EMBL/GenBank/DDBJ databases">
        <title>Whole genome comparison of six Crocosphaera watsonii strains with differing phenotypes.</title>
        <authorList>
            <person name="Bench S.R."/>
            <person name="Heller P."/>
            <person name="Frank I."/>
            <person name="Arciniega M."/>
            <person name="Shilova I.N."/>
            <person name="Zehr J.P."/>
        </authorList>
    </citation>
    <scope>NUCLEOTIDE SEQUENCE [LARGE SCALE GENOMIC DNA]</scope>
    <source>
        <strain evidence="2 3">WH 0402</strain>
    </source>
</reference>
<feature type="domain" description="MobA-like NTP transferase" evidence="1">
    <location>
        <begin position="13"/>
        <end position="177"/>
    </location>
</feature>
<sequence>MKTNKDIKRSIAVIILAAGASRRMGQPKQLLPYKGQALLNYITKCAIASLGNSVIVILGANSEKIEPEIASLPIKIIKNNHWHEGISSSLRCGISYLQKQDFPPDGVVFLTCDQPFVSDELLEQLIDAYYSTNKPIIASKYGDTLGITCFCFSHYFFFPALMKLQGDRGAKKIINKYPDFSICNRFFLKATLILDTLENYQHFIKGLPDHKLSTS</sequence>
<name>T2JTK1_CROWT</name>
<dbReference type="Pfam" id="PF12804">
    <property type="entry name" value="NTP_transf_3"/>
    <property type="match status" value="1"/>
</dbReference>
<evidence type="ECO:0000313" key="2">
    <source>
        <dbReference type="EMBL" id="CCQ68545.1"/>
    </source>
</evidence>
<dbReference type="SUPFAM" id="SSF53448">
    <property type="entry name" value="Nucleotide-diphospho-sugar transferases"/>
    <property type="match status" value="1"/>
</dbReference>
<dbReference type="AlphaFoldDB" id="T2JTK1"/>
<gene>
    <name evidence="2" type="ORF">CWATWH0402_4287</name>
</gene>
<dbReference type="RefSeq" id="WP_053081799.1">
    <property type="nucleotide sequence ID" value="NZ_CAQN01000788.1"/>
</dbReference>
<dbReference type="Gene3D" id="3.90.550.10">
    <property type="entry name" value="Spore Coat Polysaccharide Biosynthesis Protein SpsA, Chain A"/>
    <property type="match status" value="1"/>
</dbReference>
<protein>
    <recommendedName>
        <fullName evidence="1">MobA-like NTP transferase domain-containing protein</fullName>
    </recommendedName>
</protein>
<organism evidence="2 3">
    <name type="scientific">Crocosphaera watsonii WH 0402</name>
    <dbReference type="NCBI Taxonomy" id="1284629"/>
    <lineage>
        <taxon>Bacteria</taxon>
        <taxon>Bacillati</taxon>
        <taxon>Cyanobacteriota</taxon>
        <taxon>Cyanophyceae</taxon>
        <taxon>Oscillatoriophycideae</taxon>
        <taxon>Chroococcales</taxon>
        <taxon>Aphanothecaceae</taxon>
        <taxon>Crocosphaera</taxon>
    </lineage>
</organism>
<dbReference type="PANTHER" id="PTHR43777:SF1">
    <property type="entry name" value="MOLYBDENUM COFACTOR CYTIDYLYLTRANSFERASE"/>
    <property type="match status" value="1"/>
</dbReference>
<evidence type="ECO:0000259" key="1">
    <source>
        <dbReference type="Pfam" id="PF12804"/>
    </source>
</evidence>
<dbReference type="CDD" id="cd04182">
    <property type="entry name" value="GT_2_like_f"/>
    <property type="match status" value="1"/>
</dbReference>
<dbReference type="Proteomes" id="UP000018130">
    <property type="component" value="Unassembled WGS sequence"/>
</dbReference>
<accession>T2JTK1</accession>
<dbReference type="EMBL" id="CAQN01000788">
    <property type="protein sequence ID" value="CCQ68545.1"/>
    <property type="molecule type" value="Genomic_DNA"/>
</dbReference>
<dbReference type="PANTHER" id="PTHR43777">
    <property type="entry name" value="MOLYBDENUM COFACTOR CYTIDYLYLTRANSFERASE"/>
    <property type="match status" value="1"/>
</dbReference>
<evidence type="ECO:0000313" key="3">
    <source>
        <dbReference type="Proteomes" id="UP000018130"/>
    </source>
</evidence>
<dbReference type="GO" id="GO:0016779">
    <property type="term" value="F:nucleotidyltransferase activity"/>
    <property type="evidence" value="ECO:0007669"/>
    <property type="project" value="UniProtKB-ARBA"/>
</dbReference>
<comment type="caution">
    <text evidence="2">The sequence shown here is derived from an EMBL/GenBank/DDBJ whole genome shotgun (WGS) entry which is preliminary data.</text>
</comment>
<reference evidence="2 3" key="1">
    <citation type="submission" date="2013-01" db="EMBL/GenBank/DDBJ databases">
        <authorList>
            <person name="Bench S."/>
        </authorList>
    </citation>
    <scope>NUCLEOTIDE SEQUENCE [LARGE SCALE GENOMIC DNA]</scope>
    <source>
        <strain evidence="2 3">WH 0402</strain>
    </source>
</reference>
<proteinExistence type="predicted"/>
<dbReference type="InterPro" id="IPR029044">
    <property type="entry name" value="Nucleotide-diphossugar_trans"/>
</dbReference>